<name>A0A0H2WAR1_BURMA</name>
<dbReference type="EMBL" id="CP000011">
    <property type="protein sequence ID" value="AAU45995.1"/>
    <property type="molecule type" value="Genomic_DNA"/>
</dbReference>
<proteinExistence type="inferred from homology"/>
<feature type="region of interest" description="Disordered" evidence="4">
    <location>
        <begin position="225"/>
        <end position="244"/>
    </location>
</feature>
<dbReference type="HOGENOM" id="CLU_859633_0_0_4"/>
<dbReference type="GeneID" id="92975823"/>
<dbReference type="InterPro" id="IPR058804">
    <property type="entry name" value="SpaO_N"/>
</dbReference>
<dbReference type="Pfam" id="PF26294">
    <property type="entry name" value="SpaO_N"/>
    <property type="match status" value="1"/>
</dbReference>
<dbReference type="Proteomes" id="UP000006693">
    <property type="component" value="Chromosome 2"/>
</dbReference>
<dbReference type="InterPro" id="IPR036429">
    <property type="entry name" value="SpoA-like_sf"/>
</dbReference>
<dbReference type="GO" id="GO:0030254">
    <property type="term" value="P:protein secretion by the type III secretion system"/>
    <property type="evidence" value="ECO:0007669"/>
    <property type="project" value="InterPro"/>
</dbReference>
<evidence type="ECO:0000313" key="9">
    <source>
        <dbReference type="Proteomes" id="UP000006693"/>
    </source>
</evidence>
<feature type="domain" description="SpaO N-terminal" evidence="6">
    <location>
        <begin position="9"/>
        <end position="129"/>
    </location>
</feature>
<evidence type="ECO:0000259" key="7">
    <source>
        <dbReference type="Pfam" id="PF26304"/>
    </source>
</evidence>
<sequence length="327" mass="35319">MSARYTLFRRVAPAELPLYRRARALRAAGEHAALRTIAPPRGYAALRATWRGVEHDGWVDLDDLMRRRYPALGALAWRALDRRYALDLLSGRDAAAELPAPPGGWAHVRLVDLVERALPAEPLLCFDTPGRARALFRAFPDEAPAARTVADIGGVPLTMRFAIGTARLPLALLPAVAPGDVLLVCAPRNVVRIGARALCEFCCEGENIMLNEPLADSAIDALHDASHDASHDTSHDEPTAAHAPPAFDIDALPVTLEFVLHDERVTVEQLAGCHLGMVLPLRGAPGEVTIRANGRPFGRGELIQVGEQLAVEVKALWRAKPAACDGE</sequence>
<dbReference type="SUPFAM" id="SSF101801">
    <property type="entry name" value="Surface presentation of antigens (SPOA)"/>
    <property type="match status" value="1"/>
</dbReference>
<evidence type="ECO:0000256" key="1">
    <source>
        <dbReference type="ARBA" id="ARBA00009226"/>
    </source>
</evidence>
<keyword evidence="3" id="KW-0843">Virulence</keyword>
<dbReference type="InterPro" id="IPR003283">
    <property type="entry name" value="T3SS_OMP_SpaO"/>
</dbReference>
<protein>
    <recommendedName>
        <fullName evidence="2">Surface presentation of antigens protein SpaO</fullName>
    </recommendedName>
</protein>
<evidence type="ECO:0000256" key="4">
    <source>
        <dbReference type="SAM" id="MobiDB-lite"/>
    </source>
</evidence>
<dbReference type="Gene3D" id="2.30.330.10">
    <property type="entry name" value="SpoA-like"/>
    <property type="match status" value="1"/>
</dbReference>
<dbReference type="PANTHER" id="PTHR30034">
    <property type="entry name" value="FLAGELLAR MOTOR SWITCH PROTEIN FLIM"/>
    <property type="match status" value="1"/>
</dbReference>
<evidence type="ECO:0000259" key="6">
    <source>
        <dbReference type="Pfam" id="PF26294"/>
    </source>
</evidence>
<evidence type="ECO:0000313" key="8">
    <source>
        <dbReference type="EMBL" id="AAU45995.1"/>
    </source>
</evidence>
<dbReference type="InterPro" id="IPR001543">
    <property type="entry name" value="FliN-like_C"/>
</dbReference>
<dbReference type="GO" id="GO:0071978">
    <property type="term" value="P:bacterial-type flagellum-dependent swarming motility"/>
    <property type="evidence" value="ECO:0007669"/>
    <property type="project" value="TreeGrafter"/>
</dbReference>
<evidence type="ECO:0000256" key="2">
    <source>
        <dbReference type="ARBA" id="ARBA00021925"/>
    </source>
</evidence>
<evidence type="ECO:0000256" key="3">
    <source>
        <dbReference type="ARBA" id="ARBA00023026"/>
    </source>
</evidence>
<accession>A0A0H2WAR1</accession>
<dbReference type="Pfam" id="PF01052">
    <property type="entry name" value="FliMN_C"/>
    <property type="match status" value="1"/>
</dbReference>
<feature type="compositionally biased region" description="Basic and acidic residues" evidence="4">
    <location>
        <begin position="225"/>
        <end position="239"/>
    </location>
</feature>
<dbReference type="RefSeq" id="WP_004187854.1">
    <property type="nucleotide sequence ID" value="NC_006349.2"/>
</dbReference>
<dbReference type="InterPro" id="IPR013385">
    <property type="entry name" value="T3SS_SpaO/YscQ/SpaO"/>
</dbReference>
<keyword evidence="9" id="KW-1185">Reference proteome</keyword>
<dbReference type="PATRIC" id="fig|243160.12.peg.5113"/>
<dbReference type="GO" id="GO:0050918">
    <property type="term" value="P:positive chemotaxis"/>
    <property type="evidence" value="ECO:0007669"/>
    <property type="project" value="TreeGrafter"/>
</dbReference>
<feature type="domain" description="SpaO FliM/N C-terminal related" evidence="7">
    <location>
        <begin position="153"/>
        <end position="213"/>
    </location>
</feature>
<dbReference type="PRINTS" id="PR01339">
    <property type="entry name" value="TYPE3OMOPROT"/>
</dbReference>
<dbReference type="eggNOG" id="COG1886">
    <property type="taxonomic scope" value="Bacteria"/>
</dbReference>
<dbReference type="NCBIfam" id="TIGR02551">
    <property type="entry name" value="SpaO_YscQ"/>
    <property type="match status" value="1"/>
</dbReference>
<comment type="similarity">
    <text evidence="1">Belongs to the FliN/MopA/SpaO family.</text>
</comment>
<feature type="domain" description="Flagellar motor switch protein FliN-like C-terminal" evidence="5">
    <location>
        <begin position="249"/>
        <end position="315"/>
    </location>
</feature>
<dbReference type="KEGG" id="bma:BMAA1537"/>
<dbReference type="PANTHER" id="PTHR30034:SF5">
    <property type="entry name" value="SECRETION SYSTEM APPARATUS PROTEIN SSAQ"/>
    <property type="match status" value="1"/>
</dbReference>
<gene>
    <name evidence="8" type="primary">bsaV</name>
    <name evidence="8" type="ordered locus">BMAA1537</name>
</gene>
<dbReference type="Pfam" id="PF26304">
    <property type="entry name" value="FliMN_C_rel"/>
    <property type="match status" value="1"/>
</dbReference>
<organism evidence="8 9">
    <name type="scientific">Burkholderia mallei (strain ATCC 23344)</name>
    <dbReference type="NCBI Taxonomy" id="243160"/>
    <lineage>
        <taxon>Bacteria</taxon>
        <taxon>Pseudomonadati</taxon>
        <taxon>Pseudomonadota</taxon>
        <taxon>Betaproteobacteria</taxon>
        <taxon>Burkholderiales</taxon>
        <taxon>Burkholderiaceae</taxon>
        <taxon>Burkholderia</taxon>
        <taxon>pseudomallei group</taxon>
    </lineage>
</organism>
<dbReference type="InterPro" id="IPR058805">
    <property type="entry name" value="SpaO_FliMN_C_rel"/>
</dbReference>
<evidence type="ECO:0000259" key="5">
    <source>
        <dbReference type="Pfam" id="PF01052"/>
    </source>
</evidence>
<reference evidence="8 9" key="1">
    <citation type="journal article" date="2004" name="Proc. Natl. Acad. Sci. U.S.A.">
        <title>Structural flexibility in the Burkholderia mallei genome.</title>
        <authorList>
            <person name="Nierman W.C."/>
            <person name="DeShazer D."/>
            <person name="Kim H.S."/>
            <person name="Tettelin H."/>
            <person name="Nelson K.E."/>
            <person name="Feldblyum T."/>
            <person name="Ulrich R.L."/>
            <person name="Ronning C.M."/>
            <person name="Brinkac L.M."/>
            <person name="Daugherty S.C."/>
            <person name="Davidsen T.D."/>
            <person name="Deboy R.T."/>
            <person name="Dimitrov G."/>
            <person name="Dodson R.J."/>
            <person name="Durkin A.S."/>
            <person name="Gwinn M.L."/>
            <person name="Haft D.H."/>
            <person name="Khouri H."/>
            <person name="Kolonay J.F."/>
            <person name="Madupu R."/>
            <person name="Mohammoud Y."/>
            <person name="Nelson W.C."/>
            <person name="Radune D."/>
            <person name="Romero C.M."/>
            <person name="Sarria S."/>
            <person name="Selengut J."/>
            <person name="Shamblin C."/>
            <person name="Sullivan S.A."/>
            <person name="White O."/>
            <person name="Yu Y."/>
            <person name="Zafar N."/>
            <person name="Zhou L."/>
            <person name="Fraser C.M."/>
        </authorList>
    </citation>
    <scope>NUCLEOTIDE SEQUENCE [LARGE SCALE GENOMIC DNA]</scope>
    <source>
        <strain evidence="8 9">ATCC 23344</strain>
    </source>
</reference>
<dbReference type="AlphaFoldDB" id="A0A0H2WAR1"/>
<dbReference type="PHI-base" id="PHI:5326"/>